<keyword evidence="3" id="KW-0540">Nuclease</keyword>
<reference evidence="9" key="1">
    <citation type="submission" date="2015-02" db="EMBL/GenBank/DDBJ databases">
        <title>Draft Genome of Frankia sp. CpI1-S.</title>
        <authorList>
            <person name="Oshone R.T."/>
            <person name="Ngom M."/>
            <person name="Ghodhbane-Gtari F."/>
            <person name="Gtari M."/>
            <person name="Morris K."/>
            <person name="Thomas K."/>
            <person name="Sen A."/>
            <person name="Tisa L.S."/>
        </authorList>
    </citation>
    <scope>NUCLEOTIDE SEQUENCE [LARGE SCALE GENOMIC DNA]</scope>
    <source>
        <strain evidence="9">CpI1-S</strain>
    </source>
</reference>
<keyword evidence="8" id="KW-0449">Lipoprotein</keyword>
<dbReference type="GO" id="GO:0004519">
    <property type="term" value="F:endonuclease activity"/>
    <property type="evidence" value="ECO:0007669"/>
    <property type="project" value="UniProtKB-KW"/>
</dbReference>
<comment type="caution">
    <text evidence="8">The sequence shown here is derived from an EMBL/GenBank/DDBJ whole genome shotgun (WGS) entry which is preliminary data.</text>
</comment>
<evidence type="ECO:0000256" key="3">
    <source>
        <dbReference type="ARBA" id="ARBA00022722"/>
    </source>
</evidence>
<dbReference type="Pfam" id="PF07927">
    <property type="entry name" value="HicA_toxin"/>
    <property type="match status" value="1"/>
</dbReference>
<evidence type="ECO:0000313" key="9">
    <source>
        <dbReference type="Proteomes" id="UP000032545"/>
    </source>
</evidence>
<proteinExistence type="inferred from homology"/>
<dbReference type="InterPro" id="IPR012933">
    <property type="entry name" value="HicA_mRNA_interferase"/>
</dbReference>
<name>A0A0D8BJA1_9ACTN</name>
<dbReference type="Proteomes" id="UP000032545">
    <property type="component" value="Unassembled WGS sequence"/>
</dbReference>
<dbReference type="SUPFAM" id="SSF54786">
    <property type="entry name" value="YcfA/nrd intein domain"/>
    <property type="match status" value="1"/>
</dbReference>
<keyword evidence="4" id="KW-0255">Endonuclease</keyword>
<dbReference type="InterPro" id="IPR038570">
    <property type="entry name" value="HicA_sf"/>
</dbReference>
<dbReference type="AlphaFoldDB" id="A0A0D8BJA1"/>
<reference evidence="8 9" key="2">
    <citation type="journal article" date="2016" name="Genome Announc.">
        <title>Permanent Draft Genome Sequences for Two Variants of Frankia sp. Strain CpI1, the First Frankia Strain Isolated from Root Nodules of Comptonia peregrina.</title>
        <authorList>
            <person name="Oshone R."/>
            <person name="Hurst S.G.IV."/>
            <person name="Abebe-Akele F."/>
            <person name="Simpson S."/>
            <person name="Morris K."/>
            <person name="Thomas W.K."/>
            <person name="Tisa L.S."/>
        </authorList>
    </citation>
    <scope>NUCLEOTIDE SEQUENCE [LARGE SCALE GENOMIC DNA]</scope>
    <source>
        <strain evidence="9">CpI1-S</strain>
    </source>
</reference>
<sequence>MTPALPRVSGAKVVKALGRAGFEEVATRGSHCKLRHKENARVVIVPLHRELATGTLASVLRQAGIEAEELRTLLT</sequence>
<dbReference type="GO" id="GO:0016787">
    <property type="term" value="F:hydrolase activity"/>
    <property type="evidence" value="ECO:0007669"/>
    <property type="project" value="UniProtKB-KW"/>
</dbReference>
<dbReference type="OrthoDB" id="9811409at2"/>
<evidence type="ECO:0000256" key="1">
    <source>
        <dbReference type="ARBA" id="ARBA00006620"/>
    </source>
</evidence>
<keyword evidence="2" id="KW-1277">Toxin-antitoxin system</keyword>
<accession>A0A0D8BJA1</accession>
<keyword evidence="6" id="KW-0694">RNA-binding</keyword>
<evidence type="ECO:0000256" key="5">
    <source>
        <dbReference type="ARBA" id="ARBA00022801"/>
    </source>
</evidence>
<comment type="similarity">
    <text evidence="1">Belongs to the HicA mRNA interferase family.</text>
</comment>
<evidence type="ECO:0000256" key="2">
    <source>
        <dbReference type="ARBA" id="ARBA00022649"/>
    </source>
</evidence>
<keyword evidence="5" id="KW-0378">Hydrolase</keyword>
<dbReference type="PATRIC" id="fig|1502723.3.peg.6132"/>
<dbReference type="GO" id="GO:0003729">
    <property type="term" value="F:mRNA binding"/>
    <property type="evidence" value="ECO:0007669"/>
    <property type="project" value="InterPro"/>
</dbReference>
<evidence type="ECO:0000256" key="7">
    <source>
        <dbReference type="ARBA" id="ARBA00023016"/>
    </source>
</evidence>
<dbReference type="EMBL" id="JYFN01000008">
    <property type="protein sequence ID" value="KJE24160.1"/>
    <property type="molecule type" value="Genomic_DNA"/>
</dbReference>
<evidence type="ECO:0000256" key="6">
    <source>
        <dbReference type="ARBA" id="ARBA00022884"/>
    </source>
</evidence>
<dbReference type="RefSeq" id="WP_006542954.1">
    <property type="nucleotide sequence ID" value="NZ_JYFN01000008.1"/>
</dbReference>
<evidence type="ECO:0000256" key="4">
    <source>
        <dbReference type="ARBA" id="ARBA00022759"/>
    </source>
</evidence>
<organism evidence="8 9">
    <name type="scientific">Frankia torreyi</name>
    <dbReference type="NCBI Taxonomy" id="1856"/>
    <lineage>
        <taxon>Bacteria</taxon>
        <taxon>Bacillati</taxon>
        <taxon>Actinomycetota</taxon>
        <taxon>Actinomycetes</taxon>
        <taxon>Frankiales</taxon>
        <taxon>Frankiaceae</taxon>
        <taxon>Frankia</taxon>
    </lineage>
</organism>
<keyword evidence="9" id="KW-1185">Reference proteome</keyword>
<evidence type="ECO:0000313" key="8">
    <source>
        <dbReference type="EMBL" id="KJE24160.1"/>
    </source>
</evidence>
<protein>
    <submittedName>
        <fullName evidence="8">Putative periplasmic or secreted lipoprotein</fullName>
    </submittedName>
</protein>
<keyword evidence="7" id="KW-0346">Stress response</keyword>
<dbReference type="Gene3D" id="3.30.920.30">
    <property type="entry name" value="Hypothetical protein"/>
    <property type="match status" value="1"/>
</dbReference>
<gene>
    <name evidence="8" type="ORF">FF36_01563</name>
</gene>